<gene>
    <name evidence="8" type="ORF">IG616_03065</name>
</gene>
<comment type="similarity">
    <text evidence="2">Belongs to the Rht family.</text>
</comment>
<evidence type="ECO:0000256" key="7">
    <source>
        <dbReference type="SAM" id="Phobius"/>
    </source>
</evidence>
<feature type="transmembrane region" description="Helical" evidence="7">
    <location>
        <begin position="69"/>
        <end position="92"/>
    </location>
</feature>
<sequence length="207" mass="21881">MTFQSWLLFVALSLLPALSPGPGVMLAISNTLRFGRTATLVSAAGNALGLVLIGYAAAFGFGAVMAASALAFTVLKLIGAAYLIYLGIKIWRDRSSLQVHDKGPAAPRSQGRLFAQGLFVSVTNPKAMLVITALFPQFLPHDGFTPGLATILSLTYAALCYANHAAIAYAGDTLRRFLLSPNRLTFVRRMLGTLFVGFGTALAAASR</sequence>
<keyword evidence="4 7" id="KW-0812">Transmembrane</keyword>
<reference evidence="9" key="1">
    <citation type="submission" date="2020-09" db="EMBL/GenBank/DDBJ databases">
        <title>The genome sequence of strain Labrenzia suaedae 4C16A.</title>
        <authorList>
            <person name="Liu Y."/>
        </authorList>
    </citation>
    <scope>NUCLEOTIDE SEQUENCE [LARGE SCALE GENOMIC DNA]</scope>
    <source>
        <strain evidence="9">4C16A</strain>
    </source>
</reference>
<feature type="transmembrane region" description="Helical" evidence="7">
    <location>
        <begin position="190"/>
        <end position="206"/>
    </location>
</feature>
<evidence type="ECO:0000256" key="2">
    <source>
        <dbReference type="ARBA" id="ARBA00007928"/>
    </source>
</evidence>
<evidence type="ECO:0000256" key="4">
    <source>
        <dbReference type="ARBA" id="ARBA00022692"/>
    </source>
</evidence>
<keyword evidence="3" id="KW-1003">Cell membrane</keyword>
<evidence type="ECO:0000313" key="8">
    <source>
        <dbReference type="EMBL" id="MBD8890513.1"/>
    </source>
</evidence>
<evidence type="ECO:0000256" key="3">
    <source>
        <dbReference type="ARBA" id="ARBA00022475"/>
    </source>
</evidence>
<evidence type="ECO:0000256" key="6">
    <source>
        <dbReference type="ARBA" id="ARBA00023136"/>
    </source>
</evidence>
<keyword evidence="5 7" id="KW-1133">Transmembrane helix</keyword>
<keyword evidence="9" id="KW-1185">Reference proteome</keyword>
<feature type="transmembrane region" description="Helical" evidence="7">
    <location>
        <begin position="6"/>
        <end position="28"/>
    </location>
</feature>
<dbReference type="InterPro" id="IPR001123">
    <property type="entry name" value="LeuE-type"/>
</dbReference>
<feature type="transmembrane region" description="Helical" evidence="7">
    <location>
        <begin position="113"/>
        <end position="135"/>
    </location>
</feature>
<dbReference type="PANTHER" id="PTHR30086:SF14">
    <property type="entry name" value="HOMOSERINE_HOMOSERINE LACTONE EFFLUX PROTEIN"/>
    <property type="match status" value="1"/>
</dbReference>
<dbReference type="Pfam" id="PF01810">
    <property type="entry name" value="LysE"/>
    <property type="match status" value="1"/>
</dbReference>
<accession>A0ABR9CI60</accession>
<dbReference type="RefSeq" id="WP_192146249.1">
    <property type="nucleotide sequence ID" value="NZ_JACYXI010000001.1"/>
</dbReference>
<evidence type="ECO:0000313" key="9">
    <source>
        <dbReference type="Proteomes" id="UP000632063"/>
    </source>
</evidence>
<proteinExistence type="inferred from homology"/>
<evidence type="ECO:0000256" key="5">
    <source>
        <dbReference type="ARBA" id="ARBA00022989"/>
    </source>
</evidence>
<reference evidence="8 9" key="2">
    <citation type="journal article" date="2021" name="Int. J. Syst. Evol. Microbiol.">
        <title>Roseibium litorale sp. nov., isolated from a tidal flat sediment and proposal for the reclassification of Labrenzia polysiphoniae as Roseibium polysiphoniae comb. nov.</title>
        <authorList>
            <person name="Liu Y."/>
            <person name="Pei T."/>
            <person name="Du J."/>
            <person name="Chao M."/>
            <person name="Deng M.R."/>
            <person name="Zhu H."/>
        </authorList>
    </citation>
    <scope>NUCLEOTIDE SEQUENCE [LARGE SCALE GENOMIC DNA]</scope>
    <source>
        <strain evidence="8 9">4C16A</strain>
    </source>
</reference>
<dbReference type="Proteomes" id="UP000632063">
    <property type="component" value="Unassembled WGS sequence"/>
</dbReference>
<comment type="subcellular location">
    <subcellularLocation>
        <location evidence="1">Cell membrane</location>
        <topology evidence="1">Multi-pass membrane protein</topology>
    </subcellularLocation>
</comment>
<protein>
    <submittedName>
        <fullName evidence="8">LysE family translocator</fullName>
    </submittedName>
</protein>
<feature type="transmembrane region" description="Helical" evidence="7">
    <location>
        <begin position="40"/>
        <end position="63"/>
    </location>
</feature>
<dbReference type="PANTHER" id="PTHR30086">
    <property type="entry name" value="ARGININE EXPORTER PROTEIN ARGO"/>
    <property type="match status" value="1"/>
</dbReference>
<dbReference type="PIRSF" id="PIRSF006324">
    <property type="entry name" value="LeuE"/>
    <property type="match status" value="1"/>
</dbReference>
<organism evidence="8 9">
    <name type="scientific">Roseibium litorale</name>
    <dbReference type="NCBI Taxonomy" id="2803841"/>
    <lineage>
        <taxon>Bacteria</taxon>
        <taxon>Pseudomonadati</taxon>
        <taxon>Pseudomonadota</taxon>
        <taxon>Alphaproteobacteria</taxon>
        <taxon>Hyphomicrobiales</taxon>
        <taxon>Stappiaceae</taxon>
        <taxon>Roseibium</taxon>
    </lineage>
</organism>
<keyword evidence="6 7" id="KW-0472">Membrane</keyword>
<evidence type="ECO:0000256" key="1">
    <source>
        <dbReference type="ARBA" id="ARBA00004651"/>
    </source>
</evidence>
<feature type="transmembrane region" description="Helical" evidence="7">
    <location>
        <begin position="147"/>
        <end position="169"/>
    </location>
</feature>
<comment type="caution">
    <text evidence="8">The sequence shown here is derived from an EMBL/GenBank/DDBJ whole genome shotgun (WGS) entry which is preliminary data.</text>
</comment>
<dbReference type="EMBL" id="JACYXI010000001">
    <property type="protein sequence ID" value="MBD8890513.1"/>
    <property type="molecule type" value="Genomic_DNA"/>
</dbReference>
<name>A0ABR9CI60_9HYPH</name>